<accession>A0A917J0D7</accession>
<comment type="caution">
    <text evidence="1">The sequence shown here is derived from an EMBL/GenBank/DDBJ whole genome shotgun (WGS) entry which is preliminary data.</text>
</comment>
<name>A0A917J0D7_9BACT</name>
<sequence length="335" mass="37025">MAAVSVAFIVCSCTKQGTSPGTLLTPAAKTMQVFLSDGTELNSVQDLHAYVQENGFTGDVNGYPFRMGIDGLNKGLDEGLVKDTTVTFIRQYSFLLKVMAVAEAYATSLFHPEDPSLLGLVAHLRDVQKHSFALSQNHNVFEMFGLPGGLSQYGNHPPSLNSDGFYPWEVFYRNWLDGMISQYMSHVFPGAFAYDFTGAKFISMFRNVLMLNYVPEPFSLFEAFPWALNAPVGHTIDAVFFNIHDRGTGAGVIADILLDEEGQRLGVLVKIMHRSLLSVTYMYIGRRVQDGNSTYHWKSTDPADSFNPWDIMPDFTILDPVAGGGPVITPPEIEP</sequence>
<reference evidence="1" key="2">
    <citation type="submission" date="2020-09" db="EMBL/GenBank/DDBJ databases">
        <authorList>
            <person name="Sun Q."/>
            <person name="Zhou Y."/>
        </authorList>
    </citation>
    <scope>NUCLEOTIDE SEQUENCE</scope>
    <source>
        <strain evidence="1">CGMCC 1.15290</strain>
    </source>
</reference>
<protein>
    <submittedName>
        <fullName evidence="1">Uncharacterized protein</fullName>
    </submittedName>
</protein>
<organism evidence="1 2">
    <name type="scientific">Filimonas zeae</name>
    <dbReference type="NCBI Taxonomy" id="1737353"/>
    <lineage>
        <taxon>Bacteria</taxon>
        <taxon>Pseudomonadati</taxon>
        <taxon>Bacteroidota</taxon>
        <taxon>Chitinophagia</taxon>
        <taxon>Chitinophagales</taxon>
        <taxon>Chitinophagaceae</taxon>
        <taxon>Filimonas</taxon>
    </lineage>
</organism>
<keyword evidence="2" id="KW-1185">Reference proteome</keyword>
<dbReference type="AlphaFoldDB" id="A0A917J0D7"/>
<evidence type="ECO:0000313" key="1">
    <source>
        <dbReference type="EMBL" id="GGH67152.1"/>
    </source>
</evidence>
<evidence type="ECO:0000313" key="2">
    <source>
        <dbReference type="Proteomes" id="UP000627292"/>
    </source>
</evidence>
<reference evidence="1" key="1">
    <citation type="journal article" date="2014" name="Int. J. Syst. Evol. Microbiol.">
        <title>Complete genome sequence of Corynebacterium casei LMG S-19264T (=DSM 44701T), isolated from a smear-ripened cheese.</title>
        <authorList>
            <consortium name="US DOE Joint Genome Institute (JGI-PGF)"/>
            <person name="Walter F."/>
            <person name="Albersmeier A."/>
            <person name="Kalinowski J."/>
            <person name="Ruckert C."/>
        </authorList>
    </citation>
    <scope>NUCLEOTIDE SEQUENCE</scope>
    <source>
        <strain evidence="1">CGMCC 1.15290</strain>
    </source>
</reference>
<proteinExistence type="predicted"/>
<dbReference type="EMBL" id="BMIB01000002">
    <property type="protein sequence ID" value="GGH67152.1"/>
    <property type="molecule type" value="Genomic_DNA"/>
</dbReference>
<dbReference type="Proteomes" id="UP000627292">
    <property type="component" value="Unassembled WGS sequence"/>
</dbReference>
<gene>
    <name evidence="1" type="ORF">GCM10011379_22100</name>
</gene>